<dbReference type="Pfam" id="PF01668">
    <property type="entry name" value="SmpB"/>
    <property type="match status" value="1"/>
</dbReference>
<protein>
    <recommendedName>
        <fullName evidence="3">SsrA-binding protein</fullName>
    </recommendedName>
    <alternativeName>
        <fullName evidence="3">Small protein B</fullName>
    </alternativeName>
</protein>
<dbReference type="PANTHER" id="PTHR30308">
    <property type="entry name" value="TMRNA-BINDING COMPONENT OF TRANS-TRANSLATION TAGGING COMPLEX"/>
    <property type="match status" value="1"/>
</dbReference>
<comment type="function">
    <text evidence="3">Required for rescue of stalled ribosomes mediated by trans-translation. Binds to transfer-messenger RNA (tmRNA), required for stable association of tmRNA with ribosomes. tmRNA and SmpB together mimic tRNA shape, replacing the anticodon stem-loop with SmpB. tmRNA is encoded by the ssrA gene; the 2 termini fold to resemble tRNA(Ala) and it encodes a 'tag peptide', a short internal open reading frame. During trans-translation Ala-aminoacylated tmRNA acts like a tRNA, entering the A-site of stalled ribosomes, displacing the stalled mRNA. The ribosome then switches to translate the ORF on the tmRNA; the nascent peptide is terminated with the 'tag peptide' encoded by the tmRNA and targeted for degradation. The ribosome is freed to recommence translation, which seems to be the essential function of trans-translation.</text>
</comment>
<reference evidence="5 6" key="1">
    <citation type="journal article" date="2015" name="Biol. Direct">
        <title>Babela massiliensis, a representative of a widespread bacterial phylum with unusual adaptations to parasitism in amoebae.</title>
        <authorList>
            <person name="Pagnier I."/>
            <person name="Yutin N."/>
            <person name="Croce O."/>
            <person name="Makarova K.S."/>
            <person name="Wolf Y.I."/>
            <person name="Benamar S."/>
            <person name="Raoult D."/>
            <person name="Koonin E.V."/>
            <person name="La Scola B."/>
        </authorList>
    </citation>
    <scope>NUCLEOTIDE SEQUENCE [LARGE SCALE GENOMIC DNA]</scope>
    <source>
        <strain evidence="6">BABL1</strain>
    </source>
</reference>
<dbReference type="Proteomes" id="UP000018769">
    <property type="component" value="Chromosome I"/>
</dbReference>
<sequence>MKIISQNKKAFFDYDILERIEAGIVLTGDEVKSLRAGHISMVGSFATVHDNEINLINLNISSYSHAYSKSSDEKHTRRTRKLLLNRREINRLIGDISRKGVTIVPLKVYFNQKGKVKVELGIAKHKKAHSKKEELKEKDIARQTRRELKNHY</sequence>
<evidence type="ECO:0000256" key="3">
    <source>
        <dbReference type="HAMAP-Rule" id="MF_00023"/>
    </source>
</evidence>
<dbReference type="KEGG" id="dpb:BABL1_gene_154"/>
<dbReference type="eggNOG" id="COG0691">
    <property type="taxonomic scope" value="Bacteria"/>
</dbReference>
<dbReference type="AlphaFoldDB" id="V6DH22"/>
<dbReference type="CDD" id="cd09294">
    <property type="entry name" value="SmpB"/>
    <property type="match status" value="1"/>
</dbReference>
<keyword evidence="2 3" id="KW-0694">RNA-binding</keyword>
<dbReference type="RefSeq" id="WP_023792653.1">
    <property type="nucleotide sequence ID" value="NC_023003.1"/>
</dbReference>
<dbReference type="HOGENOM" id="CLU_108953_0_1_7"/>
<keyword evidence="6" id="KW-1185">Reference proteome</keyword>
<evidence type="ECO:0000313" key="6">
    <source>
        <dbReference type="Proteomes" id="UP000018769"/>
    </source>
</evidence>
<name>V6DH22_9BACT</name>
<dbReference type="InterPro" id="IPR020081">
    <property type="entry name" value="SsrA-bd_prot_CS"/>
</dbReference>
<organism evidence="5 6">
    <name type="scientific">Candidatus Babela massiliensis</name>
    <dbReference type="NCBI Taxonomy" id="673862"/>
    <lineage>
        <taxon>Bacteria</taxon>
        <taxon>Candidatus Babelota</taxon>
        <taxon>Candidatus Babeliae</taxon>
        <taxon>Candidatus Babeliales</taxon>
        <taxon>Candidatus Babeliaceae</taxon>
        <taxon>Candidatus Babela</taxon>
    </lineage>
</organism>
<gene>
    <name evidence="3 5" type="primary">smpB</name>
    <name evidence="5" type="ORF">BABL1_gene_154</name>
</gene>
<proteinExistence type="inferred from homology"/>
<dbReference type="STRING" id="673862.BABL1_gene_154"/>
<dbReference type="GO" id="GO:0070929">
    <property type="term" value="P:trans-translation"/>
    <property type="evidence" value="ECO:0007669"/>
    <property type="project" value="UniProtKB-UniRule"/>
</dbReference>
<dbReference type="GO" id="GO:0005829">
    <property type="term" value="C:cytosol"/>
    <property type="evidence" value="ECO:0007669"/>
    <property type="project" value="TreeGrafter"/>
</dbReference>
<dbReference type="PROSITE" id="PS01317">
    <property type="entry name" value="SSRP"/>
    <property type="match status" value="1"/>
</dbReference>
<dbReference type="OrthoDB" id="9805462at2"/>
<dbReference type="Gene3D" id="2.40.280.10">
    <property type="match status" value="1"/>
</dbReference>
<dbReference type="GO" id="GO:0003723">
    <property type="term" value="F:RNA binding"/>
    <property type="evidence" value="ECO:0007669"/>
    <property type="project" value="UniProtKB-UniRule"/>
</dbReference>
<comment type="subcellular location">
    <subcellularLocation>
        <location evidence="3">Cytoplasm</location>
    </subcellularLocation>
    <text evidence="3">The tmRNA-SmpB complex associates with stalled 70S ribosomes.</text>
</comment>
<dbReference type="PANTHER" id="PTHR30308:SF2">
    <property type="entry name" value="SSRA-BINDING PROTEIN"/>
    <property type="match status" value="1"/>
</dbReference>
<dbReference type="EMBL" id="HG793133">
    <property type="protein sequence ID" value="CDK30860.1"/>
    <property type="molecule type" value="Genomic_DNA"/>
</dbReference>
<feature type="region of interest" description="Disordered" evidence="4">
    <location>
        <begin position="128"/>
        <end position="152"/>
    </location>
</feature>
<dbReference type="NCBIfam" id="NF003843">
    <property type="entry name" value="PRK05422.1"/>
    <property type="match status" value="1"/>
</dbReference>
<dbReference type="GO" id="GO:0070930">
    <property type="term" value="P:trans-translation-dependent protein tagging"/>
    <property type="evidence" value="ECO:0007669"/>
    <property type="project" value="TreeGrafter"/>
</dbReference>
<evidence type="ECO:0000256" key="4">
    <source>
        <dbReference type="SAM" id="MobiDB-lite"/>
    </source>
</evidence>
<evidence type="ECO:0000256" key="2">
    <source>
        <dbReference type="ARBA" id="ARBA00022884"/>
    </source>
</evidence>
<feature type="compositionally biased region" description="Basic and acidic residues" evidence="4">
    <location>
        <begin position="131"/>
        <end position="152"/>
    </location>
</feature>
<accession>V6DH22</accession>
<dbReference type="InterPro" id="IPR000037">
    <property type="entry name" value="SsrA-bd_prot"/>
</dbReference>
<dbReference type="PATRIC" id="fig|673862.3.peg.748"/>
<keyword evidence="1 3" id="KW-0963">Cytoplasm</keyword>
<dbReference type="HAMAP" id="MF_00023">
    <property type="entry name" value="SmpB"/>
    <property type="match status" value="1"/>
</dbReference>
<evidence type="ECO:0000313" key="5">
    <source>
        <dbReference type="EMBL" id="CDK30860.1"/>
    </source>
</evidence>
<evidence type="ECO:0000256" key="1">
    <source>
        <dbReference type="ARBA" id="ARBA00022490"/>
    </source>
</evidence>
<comment type="similarity">
    <text evidence="3">Belongs to the SmpB family.</text>
</comment>
<dbReference type="SUPFAM" id="SSF74982">
    <property type="entry name" value="Small protein B (SmpB)"/>
    <property type="match status" value="1"/>
</dbReference>
<dbReference type="InterPro" id="IPR023620">
    <property type="entry name" value="SmpB"/>
</dbReference>
<dbReference type="NCBIfam" id="TIGR00086">
    <property type="entry name" value="smpB"/>
    <property type="match status" value="1"/>
</dbReference>